<sequence>MGRHIRFFEDISDLMRAGAEVEVGEIFPEEIEDEERIGGKRNFISIEEIPDENSDPLDILLRMEEARSYFLIPNKQIPEKQAPEKYKLFSRENLKPFFLEKDEKPDFAPEDIFSSSVGVRAERKALNHKKRLKGKGRKR</sequence>
<dbReference type="Proteomes" id="UP000033918">
    <property type="component" value="Unassembled WGS sequence"/>
</dbReference>
<gene>
    <name evidence="1" type="ORF">UU38_C0001G0185</name>
</gene>
<reference evidence="1 2" key="1">
    <citation type="journal article" date="2015" name="Nature">
        <title>rRNA introns, odd ribosomes, and small enigmatic genomes across a large radiation of phyla.</title>
        <authorList>
            <person name="Brown C.T."/>
            <person name="Hug L.A."/>
            <person name="Thomas B.C."/>
            <person name="Sharon I."/>
            <person name="Castelle C.J."/>
            <person name="Singh A."/>
            <person name="Wilkins M.J."/>
            <person name="Williams K.H."/>
            <person name="Banfield J.F."/>
        </authorList>
    </citation>
    <scope>NUCLEOTIDE SEQUENCE [LARGE SCALE GENOMIC DNA]</scope>
</reference>
<name>A0A0G0UKG5_9BACT</name>
<comment type="caution">
    <text evidence="1">The sequence shown here is derived from an EMBL/GenBank/DDBJ whole genome shotgun (WGS) entry which is preliminary data.</text>
</comment>
<dbReference type="EMBL" id="LCAK01000001">
    <property type="protein sequence ID" value="KKR89283.1"/>
    <property type="molecule type" value="Genomic_DNA"/>
</dbReference>
<organism evidence="1 2">
    <name type="scientific">Candidatus Wolfebacteria bacterium GW2011_GWB1_41_12</name>
    <dbReference type="NCBI Taxonomy" id="1619006"/>
    <lineage>
        <taxon>Bacteria</taxon>
        <taxon>Candidatus Wolfeibacteriota</taxon>
    </lineage>
</organism>
<proteinExistence type="predicted"/>
<evidence type="ECO:0000313" key="1">
    <source>
        <dbReference type="EMBL" id="KKR89283.1"/>
    </source>
</evidence>
<protein>
    <submittedName>
        <fullName evidence="1">Uncharacterized protein</fullName>
    </submittedName>
</protein>
<evidence type="ECO:0000313" key="2">
    <source>
        <dbReference type="Proteomes" id="UP000033918"/>
    </source>
</evidence>
<dbReference type="AlphaFoldDB" id="A0A0G0UKG5"/>
<accession>A0A0G0UKG5</accession>